<reference evidence="2" key="2">
    <citation type="submission" date="2023-04" db="EMBL/GenBank/DDBJ databases">
        <authorList>
            <person name="Bruccoleri R.E."/>
            <person name="Oakeley E.J."/>
            <person name="Faust A.-M."/>
            <person name="Dessus-Babus S."/>
            <person name="Altorfer M."/>
            <person name="Burckhardt D."/>
            <person name="Oertli M."/>
            <person name="Naumann U."/>
            <person name="Petersen F."/>
            <person name="Wong J."/>
        </authorList>
    </citation>
    <scope>NUCLEOTIDE SEQUENCE</scope>
    <source>
        <strain evidence="2">GSM-AAB239-AS_SAM_17_03QT</strain>
        <tissue evidence="2">Leaf</tissue>
    </source>
</reference>
<sequence length="120" mass="13426">MNHRNLVPERLPCAPSSALPSSPDQVETPMASLLSKPHTSCGCCRACTGNRQRDPSAPPSSFRLGPPQTQCRPLVPASATATTAENPRVSSCPIPNFFLEPYFPLFIWWYRVYDSYYFYL</sequence>
<feature type="compositionally biased region" description="Low complexity" evidence="1">
    <location>
        <begin position="11"/>
        <end position="23"/>
    </location>
</feature>
<dbReference type="EMBL" id="JANAVB010038020">
    <property type="protein sequence ID" value="KAJ6801370.1"/>
    <property type="molecule type" value="Genomic_DNA"/>
</dbReference>
<feature type="region of interest" description="Disordered" evidence="1">
    <location>
        <begin position="1"/>
        <end position="28"/>
    </location>
</feature>
<evidence type="ECO:0000256" key="1">
    <source>
        <dbReference type="SAM" id="MobiDB-lite"/>
    </source>
</evidence>
<comment type="caution">
    <text evidence="2">The sequence shown here is derived from an EMBL/GenBank/DDBJ whole genome shotgun (WGS) entry which is preliminary data.</text>
</comment>
<name>A0AAX6EBS4_IRIPA</name>
<accession>A0AAX6EBS4</accession>
<protein>
    <submittedName>
        <fullName evidence="2">Uncharacterized protein</fullName>
    </submittedName>
</protein>
<dbReference type="Proteomes" id="UP001140949">
    <property type="component" value="Unassembled WGS sequence"/>
</dbReference>
<evidence type="ECO:0000313" key="3">
    <source>
        <dbReference type="Proteomes" id="UP001140949"/>
    </source>
</evidence>
<dbReference type="AlphaFoldDB" id="A0AAX6EBS4"/>
<reference evidence="2" key="1">
    <citation type="journal article" date="2023" name="GigaByte">
        <title>Genome assembly of the bearded iris, Iris pallida Lam.</title>
        <authorList>
            <person name="Bruccoleri R.E."/>
            <person name="Oakeley E.J."/>
            <person name="Faust A.M.E."/>
            <person name="Altorfer M."/>
            <person name="Dessus-Babus S."/>
            <person name="Burckhardt D."/>
            <person name="Oertli M."/>
            <person name="Naumann U."/>
            <person name="Petersen F."/>
            <person name="Wong J."/>
        </authorList>
    </citation>
    <scope>NUCLEOTIDE SEQUENCE</scope>
    <source>
        <strain evidence="2">GSM-AAB239-AS_SAM_17_03QT</strain>
    </source>
</reference>
<proteinExistence type="predicted"/>
<evidence type="ECO:0000313" key="2">
    <source>
        <dbReference type="EMBL" id="KAJ6801370.1"/>
    </source>
</evidence>
<gene>
    <name evidence="2" type="ORF">M6B38_197675</name>
</gene>
<keyword evidence="3" id="KW-1185">Reference proteome</keyword>
<organism evidence="2 3">
    <name type="scientific">Iris pallida</name>
    <name type="common">Sweet iris</name>
    <dbReference type="NCBI Taxonomy" id="29817"/>
    <lineage>
        <taxon>Eukaryota</taxon>
        <taxon>Viridiplantae</taxon>
        <taxon>Streptophyta</taxon>
        <taxon>Embryophyta</taxon>
        <taxon>Tracheophyta</taxon>
        <taxon>Spermatophyta</taxon>
        <taxon>Magnoliopsida</taxon>
        <taxon>Liliopsida</taxon>
        <taxon>Asparagales</taxon>
        <taxon>Iridaceae</taxon>
        <taxon>Iridoideae</taxon>
        <taxon>Irideae</taxon>
        <taxon>Iris</taxon>
    </lineage>
</organism>